<dbReference type="SUPFAM" id="SSF46689">
    <property type="entry name" value="Homeodomain-like"/>
    <property type="match status" value="1"/>
</dbReference>
<evidence type="ECO:0000313" key="6">
    <source>
        <dbReference type="Proteomes" id="UP000199645"/>
    </source>
</evidence>
<dbReference type="Gene3D" id="1.10.10.60">
    <property type="entry name" value="Homeodomain-like"/>
    <property type="match status" value="1"/>
</dbReference>
<keyword evidence="1" id="KW-0805">Transcription regulation</keyword>
<dbReference type="InterPro" id="IPR050204">
    <property type="entry name" value="AraC_XylS_family_regulators"/>
</dbReference>
<protein>
    <submittedName>
        <fullName evidence="5">AraC-type DNA-binding protein</fullName>
    </submittedName>
</protein>
<sequence length="197" mass="21638">MAPGTSARVLILPDSVLGPGLDDRRIVGFVASPEMRLVTAYADLLGETVHDLGPGGVTAARDAMLELVRGAVRRDFDDVEPRLSAPLVRAARQVIDEHLDDPDLSPTAVARELRVSVRALHRAFATAGESVGACIRRRRLERARQDLTAPLGGWTVSDVAARWHFADSSHFIRAYRKQYGESPGRFVRSRRPQQHAS</sequence>
<accession>A0A1I2I6J1</accession>
<proteinExistence type="predicted"/>
<dbReference type="SMART" id="SM00342">
    <property type="entry name" value="HTH_ARAC"/>
    <property type="match status" value="1"/>
</dbReference>
<dbReference type="Pfam" id="PF12833">
    <property type="entry name" value="HTH_18"/>
    <property type="match status" value="1"/>
</dbReference>
<dbReference type="PROSITE" id="PS01124">
    <property type="entry name" value="HTH_ARAC_FAMILY_2"/>
    <property type="match status" value="1"/>
</dbReference>
<organism evidence="5 6">
    <name type="scientific">Actinoplanes philippinensis</name>
    <dbReference type="NCBI Taxonomy" id="35752"/>
    <lineage>
        <taxon>Bacteria</taxon>
        <taxon>Bacillati</taxon>
        <taxon>Actinomycetota</taxon>
        <taxon>Actinomycetes</taxon>
        <taxon>Micromonosporales</taxon>
        <taxon>Micromonosporaceae</taxon>
        <taxon>Actinoplanes</taxon>
    </lineage>
</organism>
<keyword evidence="2 5" id="KW-0238">DNA-binding</keyword>
<keyword evidence="3" id="KW-0804">Transcription</keyword>
<reference evidence="5 6" key="1">
    <citation type="submission" date="2016-10" db="EMBL/GenBank/DDBJ databases">
        <authorList>
            <person name="de Groot N.N."/>
        </authorList>
    </citation>
    <scope>NUCLEOTIDE SEQUENCE [LARGE SCALE GENOMIC DNA]</scope>
    <source>
        <strain evidence="5 6">DSM 43019</strain>
    </source>
</reference>
<dbReference type="GO" id="GO:0043565">
    <property type="term" value="F:sequence-specific DNA binding"/>
    <property type="evidence" value="ECO:0007669"/>
    <property type="project" value="InterPro"/>
</dbReference>
<gene>
    <name evidence="5" type="ORF">SAMN05421541_109370</name>
</gene>
<keyword evidence="6" id="KW-1185">Reference proteome</keyword>
<dbReference type="PANTHER" id="PTHR46796:SF6">
    <property type="entry name" value="ARAC SUBFAMILY"/>
    <property type="match status" value="1"/>
</dbReference>
<dbReference type="Proteomes" id="UP000199645">
    <property type="component" value="Unassembled WGS sequence"/>
</dbReference>
<dbReference type="InterPro" id="IPR018060">
    <property type="entry name" value="HTH_AraC"/>
</dbReference>
<dbReference type="EMBL" id="FONV01000009">
    <property type="protein sequence ID" value="SFF37945.1"/>
    <property type="molecule type" value="Genomic_DNA"/>
</dbReference>
<feature type="domain" description="HTH araC/xylS-type" evidence="4">
    <location>
        <begin position="89"/>
        <end position="189"/>
    </location>
</feature>
<evidence type="ECO:0000256" key="1">
    <source>
        <dbReference type="ARBA" id="ARBA00023015"/>
    </source>
</evidence>
<dbReference type="GO" id="GO:0003700">
    <property type="term" value="F:DNA-binding transcription factor activity"/>
    <property type="evidence" value="ECO:0007669"/>
    <property type="project" value="InterPro"/>
</dbReference>
<evidence type="ECO:0000256" key="2">
    <source>
        <dbReference type="ARBA" id="ARBA00023125"/>
    </source>
</evidence>
<dbReference type="STRING" id="35752.SAMN05421541_109370"/>
<evidence type="ECO:0000259" key="4">
    <source>
        <dbReference type="PROSITE" id="PS01124"/>
    </source>
</evidence>
<evidence type="ECO:0000313" key="5">
    <source>
        <dbReference type="EMBL" id="SFF37945.1"/>
    </source>
</evidence>
<name>A0A1I2I6J1_9ACTN</name>
<evidence type="ECO:0000256" key="3">
    <source>
        <dbReference type="ARBA" id="ARBA00023163"/>
    </source>
</evidence>
<dbReference type="AlphaFoldDB" id="A0A1I2I6J1"/>
<dbReference type="PANTHER" id="PTHR46796">
    <property type="entry name" value="HTH-TYPE TRANSCRIPTIONAL ACTIVATOR RHAS-RELATED"/>
    <property type="match status" value="1"/>
</dbReference>
<dbReference type="InterPro" id="IPR009057">
    <property type="entry name" value="Homeodomain-like_sf"/>
</dbReference>